<sequence length="333" mass="36847">MRGEALPEAVVEAPARGRGRSRARGRASSTTVARGRGRGAAPVRGHAREVSTEPQIDGREDQVPPDPVVTPLLQDTLLRVLSVLEGFSQGGGATTTPHDSRTREGAQTQEQQQAPVVQDAVGQLPVDPAVQNDVAPAVGGQVASMVVLTEDEQRRYERFRKMDPPQFQGGKSEDAHEFLTTCRELLEVVGLAESHGVRYATLQLRGPARDWWRTYSGGLPVGSPPVTWEQFAGAFQDRFIPWSVREESRLRFESLRQDGLSVTEYEARFCQLSRHALAIIPNETERIRRFVRGLTFSIRSAVFRTSREGTSFQSIVSAAKEAELMEREEFGDP</sequence>
<accession>A0ABM1UVL2</accession>
<organism evidence="3 4">
    <name type="scientific">Solanum pennellii</name>
    <name type="common">Tomato</name>
    <name type="synonym">Lycopersicon pennellii</name>
    <dbReference type="NCBI Taxonomy" id="28526"/>
    <lineage>
        <taxon>Eukaryota</taxon>
        <taxon>Viridiplantae</taxon>
        <taxon>Streptophyta</taxon>
        <taxon>Embryophyta</taxon>
        <taxon>Tracheophyta</taxon>
        <taxon>Spermatophyta</taxon>
        <taxon>Magnoliopsida</taxon>
        <taxon>eudicotyledons</taxon>
        <taxon>Gunneridae</taxon>
        <taxon>Pentapetalae</taxon>
        <taxon>asterids</taxon>
        <taxon>lamiids</taxon>
        <taxon>Solanales</taxon>
        <taxon>Solanaceae</taxon>
        <taxon>Solanoideae</taxon>
        <taxon>Solaneae</taxon>
        <taxon>Solanum</taxon>
        <taxon>Solanum subgen. Lycopersicon</taxon>
    </lineage>
</organism>
<evidence type="ECO:0000256" key="1">
    <source>
        <dbReference type="SAM" id="MobiDB-lite"/>
    </source>
</evidence>
<evidence type="ECO:0000313" key="4">
    <source>
        <dbReference type="RefSeq" id="XP_027767530.1"/>
    </source>
</evidence>
<reference evidence="3" key="1">
    <citation type="journal article" date="2014" name="Nat. Genet.">
        <title>The genome of the stress-tolerant wild tomato species Solanum pennellii.</title>
        <authorList>
            <person name="Bolger A."/>
            <person name="Scossa F."/>
            <person name="Bolger M.E."/>
            <person name="Lanz C."/>
            <person name="Maumus F."/>
            <person name="Tohge T."/>
            <person name="Quesneville H."/>
            <person name="Alseekh S."/>
            <person name="Sorensen I."/>
            <person name="Lichtenstein G."/>
            <person name="Fich E.A."/>
            <person name="Conte M."/>
            <person name="Keller H."/>
            <person name="Schneeberger K."/>
            <person name="Schwacke R."/>
            <person name="Ofner I."/>
            <person name="Vrebalov J."/>
            <person name="Xu Y."/>
            <person name="Osorio S."/>
            <person name="Aflitos S.A."/>
            <person name="Schijlen E."/>
            <person name="Jimenez-Gomez J.M."/>
            <person name="Ryngajllo M."/>
            <person name="Kimura S."/>
            <person name="Kumar R."/>
            <person name="Koenig D."/>
            <person name="Headland L.R."/>
            <person name="Maloof J.N."/>
            <person name="Sinha N."/>
            <person name="van Ham R.C."/>
            <person name="Lankhorst R.K."/>
            <person name="Mao L."/>
            <person name="Vogel A."/>
            <person name="Arsova B."/>
            <person name="Panstruga R."/>
            <person name="Fei Z."/>
            <person name="Rose J.K."/>
            <person name="Zamir D."/>
            <person name="Carrari F."/>
            <person name="Giovannoni J.J."/>
            <person name="Weigel D."/>
            <person name="Usadel B."/>
            <person name="Fernie A.R."/>
        </authorList>
    </citation>
    <scope>NUCLEOTIDE SEQUENCE [LARGE SCALE GENOMIC DNA]</scope>
    <source>
        <strain evidence="3">cv. LA0716</strain>
    </source>
</reference>
<dbReference type="PANTHER" id="PTHR33223:SF11">
    <property type="entry name" value="ELEMENT PROTEIN, PUTATIVE-RELATED"/>
    <property type="match status" value="1"/>
</dbReference>
<evidence type="ECO:0000313" key="3">
    <source>
        <dbReference type="Proteomes" id="UP000694930"/>
    </source>
</evidence>
<dbReference type="Pfam" id="PF03732">
    <property type="entry name" value="Retrotrans_gag"/>
    <property type="match status" value="1"/>
</dbReference>
<reference evidence="4" key="2">
    <citation type="submission" date="2025-08" db="UniProtKB">
        <authorList>
            <consortium name="RefSeq"/>
        </authorList>
    </citation>
    <scope>IDENTIFICATION</scope>
</reference>
<feature type="compositionally biased region" description="Basic and acidic residues" evidence="1">
    <location>
        <begin position="46"/>
        <end position="62"/>
    </location>
</feature>
<proteinExistence type="predicted"/>
<feature type="region of interest" description="Disordered" evidence="1">
    <location>
        <begin position="1"/>
        <end position="65"/>
    </location>
</feature>
<name>A0ABM1UVL2_SOLPN</name>
<keyword evidence="3" id="KW-1185">Reference proteome</keyword>
<feature type="region of interest" description="Disordered" evidence="1">
    <location>
        <begin position="88"/>
        <end position="111"/>
    </location>
</feature>
<dbReference type="PANTHER" id="PTHR33223">
    <property type="entry name" value="CCHC-TYPE DOMAIN-CONTAINING PROTEIN"/>
    <property type="match status" value="1"/>
</dbReference>
<feature type="domain" description="Retrotransposon gag" evidence="2">
    <location>
        <begin position="199"/>
        <end position="295"/>
    </location>
</feature>
<protein>
    <submittedName>
        <fullName evidence="4">Uncharacterized protein LOC114073961</fullName>
    </submittedName>
</protein>
<dbReference type="Proteomes" id="UP000694930">
    <property type="component" value="Chromosome 9"/>
</dbReference>
<feature type="compositionally biased region" description="Low complexity" evidence="1">
    <location>
        <begin position="1"/>
        <end position="16"/>
    </location>
</feature>
<dbReference type="InterPro" id="IPR005162">
    <property type="entry name" value="Retrotrans_gag_dom"/>
</dbReference>
<dbReference type="GeneID" id="114073961"/>
<evidence type="ECO:0000259" key="2">
    <source>
        <dbReference type="Pfam" id="PF03732"/>
    </source>
</evidence>
<gene>
    <name evidence="4" type="primary">LOC114073961</name>
</gene>
<dbReference type="RefSeq" id="XP_027767530.1">
    <property type="nucleotide sequence ID" value="XM_027911729.1"/>
</dbReference>